<keyword evidence="1" id="KW-0732">Signal</keyword>
<dbReference type="Proteomes" id="UP001597508">
    <property type="component" value="Unassembled WGS sequence"/>
</dbReference>
<reference evidence="3" key="1">
    <citation type="journal article" date="2019" name="Int. J. Syst. Evol. Microbiol.">
        <title>The Global Catalogue of Microorganisms (GCM) 10K type strain sequencing project: providing services to taxonomists for standard genome sequencing and annotation.</title>
        <authorList>
            <consortium name="The Broad Institute Genomics Platform"/>
            <consortium name="The Broad Institute Genome Sequencing Center for Infectious Disease"/>
            <person name="Wu L."/>
            <person name="Ma J."/>
        </authorList>
    </citation>
    <scope>NUCLEOTIDE SEQUENCE [LARGE SCALE GENOMIC DNA]</scope>
    <source>
        <strain evidence="3">KCTC 52127</strain>
    </source>
</reference>
<keyword evidence="3" id="KW-1185">Reference proteome</keyword>
<evidence type="ECO:0000313" key="2">
    <source>
        <dbReference type="EMBL" id="MFD2567820.1"/>
    </source>
</evidence>
<proteinExistence type="predicted"/>
<evidence type="ECO:0000313" key="3">
    <source>
        <dbReference type="Proteomes" id="UP001597508"/>
    </source>
</evidence>
<gene>
    <name evidence="2" type="ORF">ACFSRZ_10585</name>
</gene>
<evidence type="ECO:0000256" key="1">
    <source>
        <dbReference type="SAM" id="SignalP"/>
    </source>
</evidence>
<protein>
    <recommendedName>
        <fullName evidence="4">Lipoprotein</fullName>
    </recommendedName>
</protein>
<feature type="chain" id="PRO_5045458691" description="Lipoprotein" evidence="1">
    <location>
        <begin position="24"/>
        <end position="363"/>
    </location>
</feature>
<organism evidence="2 3">
    <name type="scientific">Pseudotenacibaculum haliotis</name>
    <dbReference type="NCBI Taxonomy" id="1862138"/>
    <lineage>
        <taxon>Bacteria</taxon>
        <taxon>Pseudomonadati</taxon>
        <taxon>Bacteroidota</taxon>
        <taxon>Flavobacteriia</taxon>
        <taxon>Flavobacteriales</taxon>
        <taxon>Flavobacteriaceae</taxon>
        <taxon>Pseudotenacibaculum</taxon>
    </lineage>
</organism>
<accession>A0ABW5LT60</accession>
<name>A0ABW5LT60_9FLAO</name>
<dbReference type="RefSeq" id="WP_379666526.1">
    <property type="nucleotide sequence ID" value="NZ_JBHULH010000004.1"/>
</dbReference>
<comment type="caution">
    <text evidence="2">The sequence shown here is derived from an EMBL/GenBank/DDBJ whole genome shotgun (WGS) entry which is preliminary data.</text>
</comment>
<evidence type="ECO:0008006" key="4">
    <source>
        <dbReference type="Google" id="ProtNLM"/>
    </source>
</evidence>
<feature type="signal peptide" evidence="1">
    <location>
        <begin position="1"/>
        <end position="23"/>
    </location>
</feature>
<sequence>MRKGIVKVSAVMGLLLLAGQFVSCDKKAPVKTNEVIADNIENTETTTVKEEIFYRKPVVFITGIDSSEKNFYKSARSYFIDKQFEVVDHAYSMQEIFNWLNKNYDGNLYGEIHIVASHNPWEGMGLETLVKGDKVTTESLRKAITLGTLPSLKEGISKGTKVIFHSEALGDNVELMKTLKDAFVGDEVPNVIASPYVAVFGGEFSSHYLAKPYYVFFPYSQSPGKVDLSKEIARKYPEEKDIDWYDALNNVKERYVGDPYTNRFSIPVKWEFDYTNSDDEMPKLKSPEAIMDWIEQDEKLSQAMKKYNIPLEKFRWRSTVKGNKLIIKGKVTVLCVLKPLIKPYGDLQHVEPDTENLRLYAMK</sequence>
<dbReference type="EMBL" id="JBHULH010000004">
    <property type="protein sequence ID" value="MFD2567820.1"/>
    <property type="molecule type" value="Genomic_DNA"/>
</dbReference>